<proteinExistence type="inferred from homology"/>
<dbReference type="Pfam" id="PF00107">
    <property type="entry name" value="ADH_zinc_N"/>
    <property type="match status" value="1"/>
</dbReference>
<reference evidence="6" key="2">
    <citation type="journal article" date="2023" name="Proc. Natl. Acad. Sci. U.S.A.">
        <title>A global phylogenomic analysis of the shiitake genus Lentinula.</title>
        <authorList>
            <person name="Sierra-Patev S."/>
            <person name="Min B."/>
            <person name="Naranjo-Ortiz M."/>
            <person name="Looney B."/>
            <person name="Konkel Z."/>
            <person name="Slot J.C."/>
            <person name="Sakamoto Y."/>
            <person name="Steenwyk J.L."/>
            <person name="Rokas A."/>
            <person name="Carro J."/>
            <person name="Camarero S."/>
            <person name="Ferreira P."/>
            <person name="Molpeceres G."/>
            <person name="Ruiz-Duenas F.J."/>
            <person name="Serrano A."/>
            <person name="Henrissat B."/>
            <person name="Drula E."/>
            <person name="Hughes K.W."/>
            <person name="Mata J.L."/>
            <person name="Ishikawa N.K."/>
            <person name="Vargas-Isla R."/>
            <person name="Ushijima S."/>
            <person name="Smith C.A."/>
            <person name="Donoghue J."/>
            <person name="Ahrendt S."/>
            <person name="Andreopoulos W."/>
            <person name="He G."/>
            <person name="LaButti K."/>
            <person name="Lipzen A."/>
            <person name="Ng V."/>
            <person name="Riley R."/>
            <person name="Sandor L."/>
            <person name="Barry K."/>
            <person name="Martinez A.T."/>
            <person name="Xiao Y."/>
            <person name="Gibbons J.G."/>
            <person name="Terashima K."/>
            <person name="Grigoriev I.V."/>
            <person name="Hibbett D."/>
        </authorList>
    </citation>
    <scope>NUCLEOTIDE SEQUENCE</scope>
    <source>
        <strain evidence="6">ET3784</strain>
    </source>
</reference>
<dbReference type="InterPro" id="IPR020843">
    <property type="entry name" value="ER"/>
</dbReference>
<name>A0AA38JBL4_9AGAR</name>
<organism evidence="6 7">
    <name type="scientific">Lentinula guzmanii</name>
    <dbReference type="NCBI Taxonomy" id="2804957"/>
    <lineage>
        <taxon>Eukaryota</taxon>
        <taxon>Fungi</taxon>
        <taxon>Dikarya</taxon>
        <taxon>Basidiomycota</taxon>
        <taxon>Agaricomycotina</taxon>
        <taxon>Agaricomycetes</taxon>
        <taxon>Agaricomycetidae</taxon>
        <taxon>Agaricales</taxon>
        <taxon>Marasmiineae</taxon>
        <taxon>Omphalotaceae</taxon>
        <taxon>Lentinula</taxon>
    </lineage>
</organism>
<dbReference type="EMBL" id="JANVFO010000019">
    <property type="protein sequence ID" value="KAJ3733241.1"/>
    <property type="molecule type" value="Genomic_DNA"/>
</dbReference>
<keyword evidence="3" id="KW-0479">Metal-binding</keyword>
<keyword evidence="4" id="KW-0862">Zinc</keyword>
<dbReference type="AlphaFoldDB" id="A0AA38JBL4"/>
<evidence type="ECO:0000259" key="5">
    <source>
        <dbReference type="SMART" id="SM00829"/>
    </source>
</evidence>
<evidence type="ECO:0000256" key="2">
    <source>
        <dbReference type="ARBA" id="ARBA00008072"/>
    </source>
</evidence>
<keyword evidence="7" id="KW-1185">Reference proteome</keyword>
<evidence type="ECO:0000313" key="6">
    <source>
        <dbReference type="EMBL" id="KAJ3733241.1"/>
    </source>
</evidence>
<dbReference type="Proteomes" id="UP001176059">
    <property type="component" value="Unassembled WGS sequence"/>
</dbReference>
<dbReference type="InterPro" id="IPR013149">
    <property type="entry name" value="ADH-like_C"/>
</dbReference>
<feature type="domain" description="Enoyl reductase (ER)" evidence="5">
    <location>
        <begin position="2"/>
        <end position="345"/>
    </location>
</feature>
<dbReference type="SUPFAM" id="SSF50129">
    <property type="entry name" value="GroES-like"/>
    <property type="match status" value="1"/>
</dbReference>
<reference evidence="6" key="1">
    <citation type="submission" date="2022-08" db="EMBL/GenBank/DDBJ databases">
        <authorList>
            <consortium name="DOE Joint Genome Institute"/>
            <person name="Min B."/>
            <person name="Sierra-Patev S."/>
            <person name="Naranjo-Ortiz M."/>
            <person name="Looney B."/>
            <person name="Konkel Z."/>
            <person name="Slot J.C."/>
            <person name="Sakamoto Y."/>
            <person name="Steenwyk J.L."/>
            <person name="Rokas A."/>
            <person name="Carro J."/>
            <person name="Camarero S."/>
            <person name="Ferreira P."/>
            <person name="Molpeceres G."/>
            <person name="Ruiz-duenas F.J."/>
            <person name="Serrano A."/>
            <person name="Henrissat B."/>
            <person name="Drula E."/>
            <person name="Hughes K.W."/>
            <person name="Mata J.L."/>
            <person name="Ishikawa N.K."/>
            <person name="Vargas-Isla R."/>
            <person name="Ushijima S."/>
            <person name="Smith C.A."/>
            <person name="Ahrendt S."/>
            <person name="Andreopoulos W."/>
            <person name="He G."/>
            <person name="LaButti K."/>
            <person name="Lipzen A."/>
            <person name="Ng V."/>
            <person name="Riley R."/>
            <person name="Sandor L."/>
            <person name="Barry K."/>
            <person name="Martinez A.T."/>
            <person name="Xiao Y."/>
            <person name="Gibbons J.G."/>
            <person name="Terashima K."/>
            <person name="Hibbett D.S."/>
            <person name="Grigoriev I.V."/>
        </authorList>
    </citation>
    <scope>NUCLEOTIDE SEQUENCE</scope>
    <source>
        <strain evidence="6">ET3784</strain>
    </source>
</reference>
<dbReference type="PANTHER" id="PTHR42813:SF4">
    <property type="entry name" value="NADP-DEPENDENT ISOPROPANOL DEHYDROGENASE"/>
    <property type="match status" value="1"/>
</dbReference>
<dbReference type="PANTHER" id="PTHR42813">
    <property type="entry name" value="ZINC-TYPE ALCOHOL DEHYDROGENASE-LIKE"/>
    <property type="match status" value="1"/>
</dbReference>
<dbReference type="SMART" id="SM00829">
    <property type="entry name" value="PKS_ER"/>
    <property type="match status" value="1"/>
</dbReference>
<dbReference type="CDD" id="cd08286">
    <property type="entry name" value="FDH_like_ADH2"/>
    <property type="match status" value="1"/>
</dbReference>
<sequence>MTTMKALVYAATGKPTLEDRPKPTILKPTDAIVKMIKTTICGTDLHIFKGDVATCDTGRIIGHEGVAVVEQVGDKVSHFKPGDKVIVSCITSCTTCTNCRTGMPSHCTDGGWTLGNTIDGTQAEYTRVPHADGSLHRVAKNASDDAQLMLSDIVPTGYECGVLQGKVKLGSTVAIVGSGPVGLSALITSQLFSPLQVIMIDLNEKRLSTARSLGATHTVVSGPNAVEQVMKLTAGRGVDTVIEAVGIPATFELCQKLVAVGGTIANLGVHGAKVDLHMEKLWDRNITITTRLVSTTSTSMLIKLVESGKIQPEKVSTHNFAFGDIEKAYSIFGAAESHNCLKVVINI</sequence>
<dbReference type="Gene3D" id="3.40.50.720">
    <property type="entry name" value="NAD(P)-binding Rossmann-like Domain"/>
    <property type="match status" value="1"/>
</dbReference>
<dbReference type="Pfam" id="PF08240">
    <property type="entry name" value="ADH_N"/>
    <property type="match status" value="1"/>
</dbReference>
<evidence type="ECO:0000256" key="1">
    <source>
        <dbReference type="ARBA" id="ARBA00001947"/>
    </source>
</evidence>
<protein>
    <submittedName>
        <fullName evidence="6">L-iditol 2-dehydrogenase</fullName>
    </submittedName>
</protein>
<dbReference type="SUPFAM" id="SSF51735">
    <property type="entry name" value="NAD(P)-binding Rossmann-fold domains"/>
    <property type="match status" value="1"/>
</dbReference>
<dbReference type="Gene3D" id="3.90.180.10">
    <property type="entry name" value="Medium-chain alcohol dehydrogenases, catalytic domain"/>
    <property type="match status" value="1"/>
</dbReference>
<dbReference type="InterPro" id="IPR011032">
    <property type="entry name" value="GroES-like_sf"/>
</dbReference>
<dbReference type="GO" id="GO:0016491">
    <property type="term" value="F:oxidoreductase activity"/>
    <property type="evidence" value="ECO:0007669"/>
    <property type="project" value="InterPro"/>
</dbReference>
<dbReference type="InterPro" id="IPR013154">
    <property type="entry name" value="ADH-like_N"/>
</dbReference>
<comment type="similarity">
    <text evidence="2">Belongs to the zinc-containing alcohol dehydrogenase family.</text>
</comment>
<gene>
    <name evidence="6" type="ORF">DFJ43DRAFT_1153607</name>
</gene>
<comment type="cofactor">
    <cofactor evidence="1">
        <name>Zn(2+)</name>
        <dbReference type="ChEBI" id="CHEBI:29105"/>
    </cofactor>
</comment>
<evidence type="ECO:0000256" key="4">
    <source>
        <dbReference type="ARBA" id="ARBA00022833"/>
    </source>
</evidence>
<dbReference type="GO" id="GO:0046872">
    <property type="term" value="F:metal ion binding"/>
    <property type="evidence" value="ECO:0007669"/>
    <property type="project" value="UniProtKB-KW"/>
</dbReference>
<accession>A0AA38JBL4</accession>
<evidence type="ECO:0000256" key="3">
    <source>
        <dbReference type="ARBA" id="ARBA00022723"/>
    </source>
</evidence>
<comment type="caution">
    <text evidence="6">The sequence shown here is derived from an EMBL/GenBank/DDBJ whole genome shotgun (WGS) entry which is preliminary data.</text>
</comment>
<evidence type="ECO:0000313" key="7">
    <source>
        <dbReference type="Proteomes" id="UP001176059"/>
    </source>
</evidence>
<dbReference type="InterPro" id="IPR036291">
    <property type="entry name" value="NAD(P)-bd_dom_sf"/>
</dbReference>